<keyword evidence="4" id="KW-1185">Reference proteome</keyword>
<evidence type="ECO:0000313" key="3">
    <source>
        <dbReference type="EMBL" id="KPU73435.1"/>
    </source>
</evidence>
<dbReference type="OrthoDB" id="10653439at2759"/>
<dbReference type="EMBL" id="CH902620">
    <property type="protein sequence ID" value="KPU73435.1"/>
    <property type="molecule type" value="Genomic_DNA"/>
</dbReference>
<keyword evidence="2" id="KW-0472">Membrane</keyword>
<keyword evidence="2" id="KW-0812">Transmembrane</keyword>
<feature type="region of interest" description="Disordered" evidence="1">
    <location>
        <begin position="211"/>
        <end position="235"/>
    </location>
</feature>
<feature type="compositionally biased region" description="Basic residues" evidence="1">
    <location>
        <begin position="154"/>
        <end position="163"/>
    </location>
</feature>
<protein>
    <submittedName>
        <fullName evidence="3">Uncharacterized protein</fullName>
    </submittedName>
</protein>
<dbReference type="AlphaFoldDB" id="A0A0P8XVR0"/>
<accession>A0A0P8XVR0</accession>
<feature type="region of interest" description="Disordered" evidence="1">
    <location>
        <begin position="136"/>
        <end position="176"/>
    </location>
</feature>
<dbReference type="InParanoid" id="A0A0P8XVR0"/>
<evidence type="ECO:0000256" key="2">
    <source>
        <dbReference type="SAM" id="Phobius"/>
    </source>
</evidence>
<evidence type="ECO:0000313" key="4">
    <source>
        <dbReference type="Proteomes" id="UP000007801"/>
    </source>
</evidence>
<dbReference type="GeneID" id="26513961"/>
<sequence>MFQIQERVRQYFAPVPSPGVCKGNKICEFFQTNLTPIFNAFGLSCNIEGDIKPLVFLITICTTLNVALFYWIYRKWRRFKELEAMRQRNLQVEVEQQLRENRLRLQGQVARALGRAVPEKEEELQPGMRLALELASKQEPESNPIHTIDEATKKSKRLRARTKPKPDNTNVDLNDNSEKLCTDTAKKTRRVKVRNELKSNNTNIDIDDKADVCAKKSKQPQDRAEANPDNANIDLNDNTEVCAKKLNPSKARAEAKHDNANIDTKENIEVCAKKSKPLSAQTESKHDNANIDRNHKLDVCANKSKTPSAQAESKHDNVNIEENIEMCAKKSRPLSDQPESKHDNANIDLNENIEVCSKNSKPLRIQAESKHDHLNANVNDNIVLRAKKSKTLKARVNIDHNDNIECANKSHSVRSLEKSASVENIDTLDKPPLVPIFKRRSSLQSESHPFLTKVEVALGYGREAKSKSLLKPPDMTYRHNYSEARVPVEDTEPVSNILNETFGRNGRHSRIPLPKKPSTPLPRK</sequence>
<dbReference type="Proteomes" id="UP000007801">
    <property type="component" value="Unassembled WGS sequence"/>
</dbReference>
<dbReference type="KEGG" id="dan:26513961"/>
<evidence type="ECO:0000256" key="1">
    <source>
        <dbReference type="SAM" id="MobiDB-lite"/>
    </source>
</evidence>
<keyword evidence="2" id="KW-1133">Transmembrane helix</keyword>
<name>A0A0P8XVR0_DROAN</name>
<organism evidence="3 4">
    <name type="scientific">Drosophila ananassae</name>
    <name type="common">Fruit fly</name>
    <dbReference type="NCBI Taxonomy" id="7217"/>
    <lineage>
        <taxon>Eukaryota</taxon>
        <taxon>Metazoa</taxon>
        <taxon>Ecdysozoa</taxon>
        <taxon>Arthropoda</taxon>
        <taxon>Hexapoda</taxon>
        <taxon>Insecta</taxon>
        <taxon>Pterygota</taxon>
        <taxon>Neoptera</taxon>
        <taxon>Endopterygota</taxon>
        <taxon>Diptera</taxon>
        <taxon>Brachycera</taxon>
        <taxon>Muscomorpha</taxon>
        <taxon>Ephydroidea</taxon>
        <taxon>Drosophilidae</taxon>
        <taxon>Drosophila</taxon>
        <taxon>Sophophora</taxon>
    </lineage>
</organism>
<feature type="region of interest" description="Disordered" evidence="1">
    <location>
        <begin position="500"/>
        <end position="524"/>
    </location>
</feature>
<feature type="compositionally biased region" description="Pro residues" evidence="1">
    <location>
        <begin position="514"/>
        <end position="524"/>
    </location>
</feature>
<feature type="compositionally biased region" description="Basic and acidic residues" evidence="1">
    <location>
        <begin position="211"/>
        <end position="226"/>
    </location>
</feature>
<gene>
    <name evidence="3" type="primary">Dana\GF26552</name>
    <name evidence="3" type="ORF">GF26552</name>
</gene>
<reference evidence="3 4" key="1">
    <citation type="journal article" date="2007" name="Nature">
        <title>Evolution of genes and genomes on the Drosophila phylogeny.</title>
        <authorList>
            <consortium name="Drosophila 12 Genomes Consortium"/>
            <person name="Clark A.G."/>
            <person name="Eisen M.B."/>
            <person name="Smith D.R."/>
            <person name="Bergman C.M."/>
            <person name="Oliver B."/>
            <person name="Markow T.A."/>
            <person name="Kaufman T.C."/>
            <person name="Kellis M."/>
            <person name="Gelbart W."/>
            <person name="Iyer V.N."/>
            <person name="Pollard D.A."/>
            <person name="Sackton T.B."/>
            <person name="Larracuente A.M."/>
            <person name="Singh N.D."/>
            <person name="Abad J.P."/>
            <person name="Abt D.N."/>
            <person name="Adryan B."/>
            <person name="Aguade M."/>
            <person name="Akashi H."/>
            <person name="Anderson W.W."/>
            <person name="Aquadro C.F."/>
            <person name="Ardell D.H."/>
            <person name="Arguello R."/>
            <person name="Artieri C.G."/>
            <person name="Barbash D.A."/>
            <person name="Barker D."/>
            <person name="Barsanti P."/>
            <person name="Batterham P."/>
            <person name="Batzoglou S."/>
            <person name="Begun D."/>
            <person name="Bhutkar A."/>
            <person name="Blanco E."/>
            <person name="Bosak S.A."/>
            <person name="Bradley R.K."/>
            <person name="Brand A.D."/>
            <person name="Brent M.R."/>
            <person name="Brooks A.N."/>
            <person name="Brown R.H."/>
            <person name="Butlin R.K."/>
            <person name="Caggese C."/>
            <person name="Calvi B.R."/>
            <person name="Bernardo de Carvalho A."/>
            <person name="Caspi A."/>
            <person name="Castrezana S."/>
            <person name="Celniker S.E."/>
            <person name="Chang J.L."/>
            <person name="Chapple C."/>
            <person name="Chatterji S."/>
            <person name="Chinwalla A."/>
            <person name="Civetta A."/>
            <person name="Clifton S.W."/>
            <person name="Comeron J.M."/>
            <person name="Costello J.C."/>
            <person name="Coyne J.A."/>
            <person name="Daub J."/>
            <person name="David R.G."/>
            <person name="Delcher A.L."/>
            <person name="Delehaunty K."/>
            <person name="Do C.B."/>
            <person name="Ebling H."/>
            <person name="Edwards K."/>
            <person name="Eickbush T."/>
            <person name="Evans J.D."/>
            <person name="Filipski A."/>
            <person name="Findeiss S."/>
            <person name="Freyhult E."/>
            <person name="Fulton L."/>
            <person name="Fulton R."/>
            <person name="Garcia A.C."/>
            <person name="Gardiner A."/>
            <person name="Garfield D.A."/>
            <person name="Garvin B.E."/>
            <person name="Gibson G."/>
            <person name="Gilbert D."/>
            <person name="Gnerre S."/>
            <person name="Godfrey J."/>
            <person name="Good R."/>
            <person name="Gotea V."/>
            <person name="Gravely B."/>
            <person name="Greenberg A.J."/>
            <person name="Griffiths-Jones S."/>
            <person name="Gross S."/>
            <person name="Guigo R."/>
            <person name="Gustafson E.A."/>
            <person name="Haerty W."/>
            <person name="Hahn M.W."/>
            <person name="Halligan D.L."/>
            <person name="Halpern A.L."/>
            <person name="Halter G.M."/>
            <person name="Han M.V."/>
            <person name="Heger A."/>
            <person name="Hillier L."/>
            <person name="Hinrichs A.S."/>
            <person name="Holmes I."/>
            <person name="Hoskins R.A."/>
            <person name="Hubisz M.J."/>
            <person name="Hultmark D."/>
            <person name="Huntley M.A."/>
            <person name="Jaffe D.B."/>
            <person name="Jagadeeshan S."/>
            <person name="Jeck W.R."/>
            <person name="Johnson J."/>
            <person name="Jones C.D."/>
            <person name="Jordan W.C."/>
            <person name="Karpen G.H."/>
            <person name="Kataoka E."/>
            <person name="Keightley P.D."/>
            <person name="Kheradpour P."/>
            <person name="Kirkness E.F."/>
            <person name="Koerich L.B."/>
            <person name="Kristiansen K."/>
            <person name="Kudrna D."/>
            <person name="Kulathinal R.J."/>
            <person name="Kumar S."/>
            <person name="Kwok R."/>
            <person name="Lander E."/>
            <person name="Langley C.H."/>
            <person name="Lapoint R."/>
            <person name="Lazzaro B.P."/>
            <person name="Lee S.J."/>
            <person name="Levesque L."/>
            <person name="Li R."/>
            <person name="Lin C.F."/>
            <person name="Lin M.F."/>
            <person name="Lindblad-Toh K."/>
            <person name="Llopart A."/>
            <person name="Long M."/>
            <person name="Low L."/>
            <person name="Lozovsky E."/>
            <person name="Lu J."/>
            <person name="Luo M."/>
            <person name="Machado C.A."/>
            <person name="Makalowski W."/>
            <person name="Marzo M."/>
            <person name="Matsuda M."/>
            <person name="Matzkin L."/>
            <person name="McAllister B."/>
            <person name="McBride C.S."/>
            <person name="McKernan B."/>
            <person name="McKernan K."/>
            <person name="Mendez-Lago M."/>
            <person name="Minx P."/>
            <person name="Mollenhauer M.U."/>
            <person name="Montooth K."/>
            <person name="Mount S.M."/>
            <person name="Mu X."/>
            <person name="Myers E."/>
            <person name="Negre B."/>
            <person name="Newfeld S."/>
            <person name="Nielsen R."/>
            <person name="Noor M.A."/>
            <person name="O'Grady P."/>
            <person name="Pachter L."/>
            <person name="Papaceit M."/>
            <person name="Parisi M.J."/>
            <person name="Parisi M."/>
            <person name="Parts L."/>
            <person name="Pedersen J.S."/>
            <person name="Pesole G."/>
            <person name="Phillippy A.M."/>
            <person name="Ponting C.P."/>
            <person name="Pop M."/>
            <person name="Porcelli D."/>
            <person name="Powell J.R."/>
            <person name="Prohaska S."/>
            <person name="Pruitt K."/>
            <person name="Puig M."/>
            <person name="Quesneville H."/>
            <person name="Ram K.R."/>
            <person name="Rand D."/>
            <person name="Rasmussen M.D."/>
            <person name="Reed L.K."/>
            <person name="Reenan R."/>
            <person name="Reily A."/>
            <person name="Remington K.A."/>
            <person name="Rieger T.T."/>
            <person name="Ritchie M.G."/>
            <person name="Robin C."/>
            <person name="Rogers Y.H."/>
            <person name="Rohde C."/>
            <person name="Rozas J."/>
            <person name="Rubenfield M.J."/>
            <person name="Ruiz A."/>
            <person name="Russo S."/>
            <person name="Salzberg S.L."/>
            <person name="Sanchez-Gracia A."/>
            <person name="Saranga D.J."/>
            <person name="Sato H."/>
            <person name="Schaeffer S.W."/>
            <person name="Schatz M.C."/>
            <person name="Schlenke T."/>
            <person name="Schwartz R."/>
            <person name="Segarra C."/>
            <person name="Singh R.S."/>
            <person name="Sirot L."/>
            <person name="Sirota M."/>
            <person name="Sisneros N.B."/>
            <person name="Smith C.D."/>
            <person name="Smith T.F."/>
            <person name="Spieth J."/>
            <person name="Stage D.E."/>
            <person name="Stark A."/>
            <person name="Stephan W."/>
            <person name="Strausberg R.L."/>
            <person name="Strempel S."/>
            <person name="Sturgill D."/>
            <person name="Sutton G."/>
            <person name="Sutton G.G."/>
            <person name="Tao W."/>
            <person name="Teichmann S."/>
            <person name="Tobari Y.N."/>
            <person name="Tomimura Y."/>
            <person name="Tsolas J.M."/>
            <person name="Valente V.L."/>
            <person name="Venter E."/>
            <person name="Venter J.C."/>
            <person name="Vicario S."/>
            <person name="Vieira F.G."/>
            <person name="Vilella A.J."/>
            <person name="Villasante A."/>
            <person name="Walenz B."/>
            <person name="Wang J."/>
            <person name="Wasserman M."/>
            <person name="Watts T."/>
            <person name="Wilson D."/>
            <person name="Wilson R.K."/>
            <person name="Wing R.A."/>
            <person name="Wolfner M.F."/>
            <person name="Wong A."/>
            <person name="Wong G.K."/>
            <person name="Wu C.I."/>
            <person name="Wu G."/>
            <person name="Yamamoto D."/>
            <person name="Yang H.P."/>
            <person name="Yang S.P."/>
            <person name="Yorke J.A."/>
            <person name="Yoshida K."/>
            <person name="Zdobnov E."/>
            <person name="Zhang P."/>
            <person name="Zhang Y."/>
            <person name="Zimin A.V."/>
            <person name="Baldwin J."/>
            <person name="Abdouelleil A."/>
            <person name="Abdulkadir J."/>
            <person name="Abebe A."/>
            <person name="Abera B."/>
            <person name="Abreu J."/>
            <person name="Acer S.C."/>
            <person name="Aftuck L."/>
            <person name="Alexander A."/>
            <person name="An P."/>
            <person name="Anderson E."/>
            <person name="Anderson S."/>
            <person name="Arachi H."/>
            <person name="Azer M."/>
            <person name="Bachantsang P."/>
            <person name="Barry A."/>
            <person name="Bayul T."/>
            <person name="Berlin A."/>
            <person name="Bessette D."/>
            <person name="Bloom T."/>
            <person name="Blye J."/>
            <person name="Boguslavskiy L."/>
            <person name="Bonnet C."/>
            <person name="Boukhgalter B."/>
            <person name="Bourzgui I."/>
            <person name="Brown A."/>
            <person name="Cahill P."/>
            <person name="Channer S."/>
            <person name="Cheshatsang Y."/>
            <person name="Chuda L."/>
            <person name="Citroen M."/>
            <person name="Collymore A."/>
            <person name="Cooke P."/>
            <person name="Costello M."/>
            <person name="D'Aco K."/>
            <person name="Daza R."/>
            <person name="De Haan G."/>
            <person name="DeGray S."/>
            <person name="DeMaso C."/>
            <person name="Dhargay N."/>
            <person name="Dooley K."/>
            <person name="Dooley E."/>
            <person name="Doricent M."/>
            <person name="Dorje P."/>
            <person name="Dorjee K."/>
            <person name="Dupes A."/>
            <person name="Elong R."/>
            <person name="Falk J."/>
            <person name="Farina A."/>
            <person name="Faro S."/>
            <person name="Ferguson D."/>
            <person name="Fisher S."/>
            <person name="Foley C.D."/>
            <person name="Franke A."/>
            <person name="Friedrich D."/>
            <person name="Gadbois L."/>
            <person name="Gearin G."/>
            <person name="Gearin C.R."/>
            <person name="Giannoukos G."/>
            <person name="Goode T."/>
            <person name="Graham J."/>
            <person name="Grandbois E."/>
            <person name="Grewal S."/>
            <person name="Gyaltsen K."/>
            <person name="Hafez N."/>
            <person name="Hagos B."/>
            <person name="Hall J."/>
            <person name="Henson C."/>
            <person name="Hollinger A."/>
            <person name="Honan T."/>
            <person name="Huard M.D."/>
            <person name="Hughes L."/>
            <person name="Hurhula B."/>
            <person name="Husby M.E."/>
            <person name="Kamat A."/>
            <person name="Kanga B."/>
            <person name="Kashin S."/>
            <person name="Khazanovich D."/>
            <person name="Kisner P."/>
            <person name="Lance K."/>
            <person name="Lara M."/>
            <person name="Lee W."/>
            <person name="Lennon N."/>
            <person name="Letendre F."/>
            <person name="LeVine R."/>
            <person name="Lipovsky A."/>
            <person name="Liu X."/>
            <person name="Liu J."/>
            <person name="Liu S."/>
            <person name="Lokyitsang T."/>
            <person name="Lokyitsang Y."/>
            <person name="Lubonja R."/>
            <person name="Lui A."/>
            <person name="MacDonald P."/>
            <person name="Magnisalis V."/>
            <person name="Maru K."/>
            <person name="Matthews C."/>
            <person name="McCusker W."/>
            <person name="McDonough S."/>
            <person name="Mehta T."/>
            <person name="Meldrim J."/>
            <person name="Meneus L."/>
            <person name="Mihai O."/>
            <person name="Mihalev A."/>
            <person name="Mihova T."/>
            <person name="Mittelman R."/>
            <person name="Mlenga V."/>
            <person name="Montmayeur A."/>
            <person name="Mulrain L."/>
            <person name="Navidi A."/>
            <person name="Naylor J."/>
            <person name="Negash T."/>
            <person name="Nguyen T."/>
            <person name="Nguyen N."/>
            <person name="Nicol R."/>
            <person name="Norbu C."/>
            <person name="Norbu N."/>
            <person name="Novod N."/>
            <person name="O'Neill B."/>
            <person name="Osman S."/>
            <person name="Markiewicz E."/>
            <person name="Oyono O.L."/>
            <person name="Patti C."/>
            <person name="Phunkhang P."/>
            <person name="Pierre F."/>
            <person name="Priest M."/>
            <person name="Raghuraman S."/>
            <person name="Rege F."/>
            <person name="Reyes R."/>
            <person name="Rise C."/>
            <person name="Rogov P."/>
            <person name="Ross K."/>
            <person name="Ryan E."/>
            <person name="Settipalli S."/>
            <person name="Shea T."/>
            <person name="Sherpa N."/>
            <person name="Shi L."/>
            <person name="Shih D."/>
            <person name="Sparrow T."/>
            <person name="Spaulding J."/>
            <person name="Stalker J."/>
            <person name="Stange-Thomann N."/>
            <person name="Stavropoulos S."/>
            <person name="Stone C."/>
            <person name="Strader C."/>
            <person name="Tesfaye S."/>
            <person name="Thomson T."/>
            <person name="Thoulutsang Y."/>
            <person name="Thoulutsang D."/>
            <person name="Topham K."/>
            <person name="Topping I."/>
            <person name="Tsamla T."/>
            <person name="Vassiliev H."/>
            <person name="Vo A."/>
            <person name="Wangchuk T."/>
            <person name="Wangdi T."/>
            <person name="Weiand M."/>
            <person name="Wilkinson J."/>
            <person name="Wilson A."/>
            <person name="Yadav S."/>
            <person name="Young G."/>
            <person name="Yu Q."/>
            <person name="Zembek L."/>
            <person name="Zhong D."/>
            <person name="Zimmer A."/>
            <person name="Zwirko Z."/>
            <person name="Jaffe D.B."/>
            <person name="Alvarez P."/>
            <person name="Brockman W."/>
            <person name="Butler J."/>
            <person name="Chin C."/>
            <person name="Gnerre S."/>
            <person name="Grabherr M."/>
            <person name="Kleber M."/>
            <person name="Mauceli E."/>
            <person name="MacCallum I."/>
        </authorList>
    </citation>
    <scope>NUCLEOTIDE SEQUENCE [LARGE SCALE GENOMIC DNA]</scope>
    <source>
        <strain evidence="4">Tucson 14024-0371.13</strain>
    </source>
</reference>
<proteinExistence type="predicted"/>
<feature type="transmembrane region" description="Helical" evidence="2">
    <location>
        <begin position="54"/>
        <end position="73"/>
    </location>
</feature>